<keyword evidence="5" id="KW-1015">Disulfide bond</keyword>
<comment type="subcellular location">
    <subcellularLocation>
        <location evidence="1">Secreted</location>
    </subcellularLocation>
</comment>
<dbReference type="Proteomes" id="UP001474421">
    <property type="component" value="Unassembled WGS sequence"/>
</dbReference>
<comment type="similarity">
    <text evidence="2">Belongs to the seminal plasma protein family.</text>
</comment>
<evidence type="ECO:0000256" key="7">
    <source>
        <dbReference type="SAM" id="SignalP"/>
    </source>
</evidence>
<comment type="caution">
    <text evidence="9">The sequence shown here is derived from an EMBL/GenBank/DDBJ whole genome shotgun (WGS) entry which is preliminary data.</text>
</comment>
<dbReference type="PANTHER" id="PTHR22918:SF1">
    <property type="entry name" value="FIBRONECTIN TYPE-II DOMAIN-CONTAINING PROTEIN"/>
    <property type="match status" value="1"/>
</dbReference>
<dbReference type="InterPro" id="IPR051666">
    <property type="entry name" value="SP_Capacitation_Regulator"/>
</dbReference>
<evidence type="ECO:0000256" key="1">
    <source>
        <dbReference type="ARBA" id="ARBA00004613"/>
    </source>
</evidence>
<dbReference type="InterPro" id="IPR036943">
    <property type="entry name" value="FN_type2_sf"/>
</dbReference>
<name>A0AAW1B4W5_CROAD</name>
<keyword evidence="10" id="KW-1185">Reference proteome</keyword>
<dbReference type="GO" id="GO:0005576">
    <property type="term" value="C:extracellular region"/>
    <property type="evidence" value="ECO:0007669"/>
    <property type="project" value="UniProtKB-SubCell"/>
</dbReference>
<organism evidence="9 10">
    <name type="scientific">Crotalus adamanteus</name>
    <name type="common">Eastern diamondback rattlesnake</name>
    <dbReference type="NCBI Taxonomy" id="8729"/>
    <lineage>
        <taxon>Eukaryota</taxon>
        <taxon>Metazoa</taxon>
        <taxon>Chordata</taxon>
        <taxon>Craniata</taxon>
        <taxon>Vertebrata</taxon>
        <taxon>Euteleostomi</taxon>
        <taxon>Lepidosauria</taxon>
        <taxon>Squamata</taxon>
        <taxon>Bifurcata</taxon>
        <taxon>Unidentata</taxon>
        <taxon>Episquamata</taxon>
        <taxon>Toxicofera</taxon>
        <taxon>Serpentes</taxon>
        <taxon>Colubroidea</taxon>
        <taxon>Viperidae</taxon>
        <taxon>Crotalinae</taxon>
        <taxon>Crotalus</taxon>
    </lineage>
</organism>
<dbReference type="PANTHER" id="PTHR22918">
    <property type="entry name" value="SEMINAL PLASMA PROTEIN"/>
    <property type="match status" value="1"/>
</dbReference>
<reference evidence="9 10" key="1">
    <citation type="journal article" date="2024" name="Proc. Natl. Acad. Sci. U.S.A.">
        <title>The genetic regulatory architecture and epigenomic basis for age-related changes in rattlesnake venom.</title>
        <authorList>
            <person name="Hogan M.P."/>
            <person name="Holding M.L."/>
            <person name="Nystrom G.S."/>
            <person name="Colston T.J."/>
            <person name="Bartlett D.A."/>
            <person name="Mason A.J."/>
            <person name="Ellsworth S.A."/>
            <person name="Rautsaw R.M."/>
            <person name="Lawrence K.C."/>
            <person name="Strickland J.L."/>
            <person name="He B."/>
            <person name="Fraser P."/>
            <person name="Margres M.J."/>
            <person name="Gilbert D.M."/>
            <person name="Gibbs H.L."/>
            <person name="Parkinson C.L."/>
            <person name="Rokyta D.R."/>
        </authorList>
    </citation>
    <scope>NUCLEOTIDE SEQUENCE [LARGE SCALE GENOMIC DNA]</scope>
    <source>
        <strain evidence="9">DRR0105</strain>
    </source>
</reference>
<sequence>VAITYYFLFCTLLPLQQILGPGPCVFPFIYHGKAYNSCTEVASKNCPSCATIANYDVFKQWEYCATAGLTNLYF</sequence>
<keyword evidence="9" id="KW-0482">Metalloprotease</keyword>
<accession>A0AAW1B4W5</accession>
<dbReference type="SMART" id="SM00059">
    <property type="entry name" value="FN2"/>
    <property type="match status" value="1"/>
</dbReference>
<keyword evidence="4" id="KW-0677">Repeat</keyword>
<keyword evidence="3" id="KW-0964">Secreted</keyword>
<evidence type="ECO:0000259" key="8">
    <source>
        <dbReference type="PROSITE" id="PS51092"/>
    </source>
</evidence>
<dbReference type="PRINTS" id="PR00013">
    <property type="entry name" value="FNTYPEII"/>
</dbReference>
<dbReference type="SUPFAM" id="SSF57440">
    <property type="entry name" value="Kringle-like"/>
    <property type="match status" value="1"/>
</dbReference>
<keyword evidence="9" id="KW-0645">Protease</keyword>
<dbReference type="InterPro" id="IPR013806">
    <property type="entry name" value="Kringle-like"/>
</dbReference>
<dbReference type="InterPro" id="IPR000562">
    <property type="entry name" value="FN_type2_dom"/>
</dbReference>
<dbReference type="GO" id="GO:0009986">
    <property type="term" value="C:cell surface"/>
    <property type="evidence" value="ECO:0007669"/>
    <property type="project" value="TreeGrafter"/>
</dbReference>
<dbReference type="PROSITE" id="PS51092">
    <property type="entry name" value="FN2_2"/>
    <property type="match status" value="1"/>
</dbReference>
<evidence type="ECO:0000256" key="3">
    <source>
        <dbReference type="ARBA" id="ARBA00022525"/>
    </source>
</evidence>
<evidence type="ECO:0000313" key="10">
    <source>
        <dbReference type="Proteomes" id="UP001474421"/>
    </source>
</evidence>
<dbReference type="GO" id="GO:0008237">
    <property type="term" value="F:metallopeptidase activity"/>
    <property type="evidence" value="ECO:0007669"/>
    <property type="project" value="UniProtKB-KW"/>
</dbReference>
<keyword evidence="9" id="KW-0378">Hydrolase</keyword>
<protein>
    <submittedName>
        <fullName evidence="9">MMP9: Matrix metalloproteinase-9</fullName>
    </submittedName>
</protein>
<comment type="caution">
    <text evidence="6">Lacks conserved residue(s) required for the propagation of feature annotation.</text>
</comment>
<dbReference type="AlphaFoldDB" id="A0AAW1B4W5"/>
<keyword evidence="7" id="KW-0732">Signal</keyword>
<dbReference type="Pfam" id="PF00040">
    <property type="entry name" value="fn2"/>
    <property type="match status" value="1"/>
</dbReference>
<dbReference type="GO" id="GO:0008201">
    <property type="term" value="F:heparin binding"/>
    <property type="evidence" value="ECO:0007669"/>
    <property type="project" value="TreeGrafter"/>
</dbReference>
<feature type="signal peptide" evidence="7">
    <location>
        <begin position="1"/>
        <end position="20"/>
    </location>
</feature>
<feature type="non-terminal residue" evidence="9">
    <location>
        <position position="1"/>
    </location>
</feature>
<feature type="chain" id="PRO_5043474940" evidence="7">
    <location>
        <begin position="21"/>
        <end position="74"/>
    </location>
</feature>
<gene>
    <name evidence="9" type="ORF">NXF25_020490</name>
</gene>
<evidence type="ECO:0000256" key="4">
    <source>
        <dbReference type="ARBA" id="ARBA00022737"/>
    </source>
</evidence>
<dbReference type="Gene3D" id="2.10.10.10">
    <property type="entry name" value="Fibronectin, type II, collagen-binding"/>
    <property type="match status" value="1"/>
</dbReference>
<evidence type="ECO:0000256" key="2">
    <source>
        <dbReference type="ARBA" id="ARBA00010011"/>
    </source>
</evidence>
<evidence type="ECO:0000256" key="6">
    <source>
        <dbReference type="PROSITE-ProRule" id="PRU00479"/>
    </source>
</evidence>
<dbReference type="EMBL" id="JAOTOJ010000008">
    <property type="protein sequence ID" value="KAK9397129.1"/>
    <property type="molecule type" value="Genomic_DNA"/>
</dbReference>
<evidence type="ECO:0000313" key="9">
    <source>
        <dbReference type="EMBL" id="KAK9397129.1"/>
    </source>
</evidence>
<feature type="domain" description="Fibronectin type-II" evidence="8">
    <location>
        <begin position="19"/>
        <end position="66"/>
    </location>
</feature>
<proteinExistence type="inferred from homology"/>
<evidence type="ECO:0000256" key="5">
    <source>
        <dbReference type="ARBA" id="ARBA00023157"/>
    </source>
</evidence>